<dbReference type="RefSeq" id="WP_189583582.1">
    <property type="nucleotide sequence ID" value="NZ_BMYV01000001.1"/>
</dbReference>
<keyword evidence="2" id="KW-1185">Reference proteome</keyword>
<protein>
    <submittedName>
        <fullName evidence="1">Uncharacterized protein</fullName>
    </submittedName>
</protein>
<evidence type="ECO:0000313" key="1">
    <source>
        <dbReference type="EMBL" id="GGX65977.1"/>
    </source>
</evidence>
<evidence type="ECO:0000313" key="2">
    <source>
        <dbReference type="Proteomes" id="UP000600865"/>
    </source>
</evidence>
<dbReference type="AlphaFoldDB" id="A0A918KJL3"/>
<dbReference type="EMBL" id="BMYV01000001">
    <property type="protein sequence ID" value="GGX65977.1"/>
    <property type="molecule type" value="Genomic_DNA"/>
</dbReference>
<dbReference type="Proteomes" id="UP000600865">
    <property type="component" value="Unassembled WGS sequence"/>
</dbReference>
<reference evidence="1 2" key="1">
    <citation type="journal article" date="2014" name="Int. J. Syst. Evol. Microbiol.">
        <title>Complete genome sequence of Corynebacterium casei LMG S-19264T (=DSM 44701T), isolated from a smear-ripened cheese.</title>
        <authorList>
            <consortium name="US DOE Joint Genome Institute (JGI-PGF)"/>
            <person name="Walter F."/>
            <person name="Albersmeier A."/>
            <person name="Kalinowski J."/>
            <person name="Ruckert C."/>
        </authorList>
    </citation>
    <scope>NUCLEOTIDE SEQUENCE [LARGE SCALE GENOMIC DNA]</scope>
    <source>
        <strain evidence="1 2">KCTC 23968</strain>
    </source>
</reference>
<comment type="caution">
    <text evidence="1">The sequence shown here is derived from an EMBL/GenBank/DDBJ whole genome shotgun (WGS) entry which is preliminary data.</text>
</comment>
<proteinExistence type="predicted"/>
<organism evidence="1 2">
    <name type="scientific">Litorimonas cladophorae</name>
    <dbReference type="NCBI Taxonomy" id="1220491"/>
    <lineage>
        <taxon>Bacteria</taxon>
        <taxon>Pseudomonadati</taxon>
        <taxon>Pseudomonadota</taxon>
        <taxon>Alphaproteobacteria</taxon>
        <taxon>Maricaulales</taxon>
        <taxon>Robiginitomaculaceae</taxon>
    </lineage>
</organism>
<accession>A0A918KJL3</accession>
<gene>
    <name evidence="1" type="ORF">GCM10011309_15340</name>
</gene>
<sequence length="186" mass="21251">MNSIRYNIIPCPETNDHEVQILVDDIDCLGKGQMGLDPVALSKTFSESQKNQLTIGRCGCGCMGCSDILVTVSRNPKFVTWTFSDDRIFKFERSAYESFVDRFLDDTSWEDINRRIERLVSALFVGTTTKDGLNFEWASARIKKRLIHLSYSDASGQRLYDFGWDGASEELAIKQARAFKRDHFPE</sequence>
<name>A0A918KJL3_9PROT</name>